<name>J3CM14_9FLAO</name>
<evidence type="ECO:0000256" key="1">
    <source>
        <dbReference type="SAM" id="Phobius"/>
    </source>
</evidence>
<reference evidence="2 3" key="1">
    <citation type="journal article" date="2012" name="J. Bacteriol.">
        <title>Twenty-one genome sequences from Pseudomonas species and 19 genome sequences from diverse bacteria isolated from the rhizosphere and endosphere of Populus deltoides.</title>
        <authorList>
            <person name="Brown S.D."/>
            <person name="Utturkar S.M."/>
            <person name="Klingeman D.M."/>
            <person name="Johnson C.M."/>
            <person name="Martin S.L."/>
            <person name="Land M.L."/>
            <person name="Lu T.Y."/>
            <person name="Schadt C.W."/>
            <person name="Doktycz M.J."/>
            <person name="Pelletier D.A."/>
        </authorList>
    </citation>
    <scope>NUCLEOTIDE SEQUENCE [LARGE SCALE GENOMIC DNA]</scope>
    <source>
        <strain evidence="2 3">CF314</strain>
    </source>
</reference>
<keyword evidence="1" id="KW-0812">Transmembrane</keyword>
<evidence type="ECO:0000313" key="2">
    <source>
        <dbReference type="EMBL" id="EJL74251.1"/>
    </source>
</evidence>
<keyword evidence="1" id="KW-1133">Transmembrane helix</keyword>
<keyword evidence="3" id="KW-1185">Reference proteome</keyword>
<evidence type="ECO:0008006" key="4">
    <source>
        <dbReference type="Google" id="ProtNLM"/>
    </source>
</evidence>
<feature type="transmembrane region" description="Helical" evidence="1">
    <location>
        <begin position="43"/>
        <end position="65"/>
    </location>
</feature>
<proteinExistence type="predicted"/>
<keyword evidence="1" id="KW-0472">Membrane</keyword>
<sequence>MILEINIKSLIRKAVFGALIGLAIISFFVFTTDHPKPEWGKFWMIRPLIITPLAGAFGGFILYSPELLNLRSKWKKAGITVLTIIGFIISLWLGIVLGLDGTLWN</sequence>
<dbReference type="AlphaFoldDB" id="J3CM14"/>
<dbReference type="EMBL" id="AKJY01000014">
    <property type="protein sequence ID" value="EJL74251.1"/>
    <property type="molecule type" value="Genomic_DNA"/>
</dbReference>
<evidence type="ECO:0000313" key="3">
    <source>
        <dbReference type="Proteomes" id="UP000007509"/>
    </source>
</evidence>
<protein>
    <recommendedName>
        <fullName evidence="4">Potassium transporter KefB</fullName>
    </recommendedName>
</protein>
<gene>
    <name evidence="2" type="ORF">PMI13_00984</name>
</gene>
<feature type="transmembrane region" description="Helical" evidence="1">
    <location>
        <begin position="77"/>
        <end position="99"/>
    </location>
</feature>
<dbReference type="RefSeq" id="WP_007841232.1">
    <property type="nucleotide sequence ID" value="NZ_AKJY01000014.1"/>
</dbReference>
<organism evidence="2 3">
    <name type="scientific">Chryseobacterium populi</name>
    <dbReference type="NCBI Taxonomy" id="1144316"/>
    <lineage>
        <taxon>Bacteria</taxon>
        <taxon>Pseudomonadati</taxon>
        <taxon>Bacteroidota</taxon>
        <taxon>Flavobacteriia</taxon>
        <taxon>Flavobacteriales</taxon>
        <taxon>Weeksellaceae</taxon>
        <taxon>Chryseobacterium group</taxon>
        <taxon>Chryseobacterium</taxon>
    </lineage>
</organism>
<dbReference type="PATRIC" id="fig|1144316.3.peg.996"/>
<dbReference type="Proteomes" id="UP000007509">
    <property type="component" value="Unassembled WGS sequence"/>
</dbReference>
<accession>J3CM14</accession>
<comment type="caution">
    <text evidence="2">The sequence shown here is derived from an EMBL/GenBank/DDBJ whole genome shotgun (WGS) entry which is preliminary data.</text>
</comment>
<dbReference type="OrthoDB" id="770034at2"/>
<feature type="transmembrane region" description="Helical" evidence="1">
    <location>
        <begin position="12"/>
        <end position="31"/>
    </location>
</feature>